<sequence>MQQVLEVGAHSVRLVAIIFAKPWLLHSVCLKNKSDDSGEQGPDTTASDTQQDYLQPGPKNGEECLTEEEQPVNDIKSVSDEEPPRKRLKIQNDELQDSSQLCQGPQSGLKSASE</sequence>
<reference evidence="2 3" key="1">
    <citation type="submission" date="2014-06" db="EMBL/GenBank/DDBJ databases">
        <title>Genome evolution of avian class.</title>
        <authorList>
            <person name="Zhang G."/>
            <person name="Li C."/>
        </authorList>
    </citation>
    <scope>NUCLEOTIDE SEQUENCE [LARGE SCALE GENOMIC DNA]</scope>
    <source>
        <strain evidence="2">BGI_N309</strain>
    </source>
</reference>
<protein>
    <submittedName>
        <fullName evidence="2">Uncharacterized protein</fullName>
    </submittedName>
</protein>
<feature type="non-terminal residue" evidence="2">
    <location>
        <position position="114"/>
    </location>
</feature>
<keyword evidence="3" id="KW-1185">Reference proteome</keyword>
<dbReference type="EMBL" id="KL895899">
    <property type="protein sequence ID" value="KGL82957.1"/>
    <property type="molecule type" value="Genomic_DNA"/>
</dbReference>
<dbReference type="Proteomes" id="UP000053641">
    <property type="component" value="Unassembled WGS sequence"/>
</dbReference>
<evidence type="ECO:0000313" key="3">
    <source>
        <dbReference type="Proteomes" id="UP000053641"/>
    </source>
</evidence>
<evidence type="ECO:0000256" key="1">
    <source>
        <dbReference type="SAM" id="MobiDB-lite"/>
    </source>
</evidence>
<name>A0A099ZMK8_TINGU</name>
<accession>A0A099ZMK8</accession>
<gene>
    <name evidence="2" type="ORF">N309_01091</name>
</gene>
<feature type="compositionally biased region" description="Polar residues" evidence="1">
    <location>
        <begin position="97"/>
        <end position="114"/>
    </location>
</feature>
<proteinExistence type="predicted"/>
<feature type="compositionally biased region" description="Polar residues" evidence="1">
    <location>
        <begin position="42"/>
        <end position="53"/>
    </location>
</feature>
<organism evidence="2 3">
    <name type="scientific">Tinamus guttatus</name>
    <name type="common">White-throated tinamou</name>
    <dbReference type="NCBI Taxonomy" id="94827"/>
    <lineage>
        <taxon>Eukaryota</taxon>
        <taxon>Metazoa</taxon>
        <taxon>Chordata</taxon>
        <taxon>Craniata</taxon>
        <taxon>Vertebrata</taxon>
        <taxon>Euteleostomi</taxon>
        <taxon>Archelosauria</taxon>
        <taxon>Archosauria</taxon>
        <taxon>Dinosauria</taxon>
        <taxon>Saurischia</taxon>
        <taxon>Theropoda</taxon>
        <taxon>Coelurosauria</taxon>
        <taxon>Aves</taxon>
        <taxon>Palaeognathae</taxon>
        <taxon>Tinamiformes</taxon>
        <taxon>Tinamidae</taxon>
        <taxon>Tinamus</taxon>
    </lineage>
</organism>
<dbReference type="AlphaFoldDB" id="A0A099ZMK8"/>
<evidence type="ECO:0000313" key="2">
    <source>
        <dbReference type="EMBL" id="KGL82957.1"/>
    </source>
</evidence>
<feature type="region of interest" description="Disordered" evidence="1">
    <location>
        <begin position="32"/>
        <end position="114"/>
    </location>
</feature>
<dbReference type="STRING" id="94827.A0A099ZMK8"/>